<name>A0A369BSY5_9GAMM</name>
<accession>A0A369BSY5</accession>
<dbReference type="EMBL" id="QPJY01000016">
    <property type="protein sequence ID" value="RCX24749.1"/>
    <property type="molecule type" value="Genomic_DNA"/>
</dbReference>
<keyword evidence="2" id="KW-1185">Reference proteome</keyword>
<comment type="caution">
    <text evidence="1">The sequence shown here is derived from an EMBL/GenBank/DDBJ whole genome shotgun (WGS) entry which is preliminary data.</text>
</comment>
<gene>
    <name evidence="1" type="ORF">DFQ59_11634</name>
</gene>
<organism evidence="1 2">
    <name type="scientific">Thioalbus denitrificans</name>
    <dbReference type="NCBI Taxonomy" id="547122"/>
    <lineage>
        <taxon>Bacteria</taxon>
        <taxon>Pseudomonadati</taxon>
        <taxon>Pseudomonadota</taxon>
        <taxon>Gammaproteobacteria</taxon>
        <taxon>Chromatiales</taxon>
        <taxon>Ectothiorhodospiraceae</taxon>
        <taxon>Thioalbus</taxon>
    </lineage>
</organism>
<proteinExistence type="predicted"/>
<protein>
    <submittedName>
        <fullName evidence="1">Uncharacterized protein</fullName>
    </submittedName>
</protein>
<reference evidence="1 2" key="1">
    <citation type="submission" date="2018-07" db="EMBL/GenBank/DDBJ databases">
        <title>Genomic Encyclopedia of Type Strains, Phase IV (KMG-IV): sequencing the most valuable type-strain genomes for metagenomic binning, comparative biology and taxonomic classification.</title>
        <authorList>
            <person name="Goeker M."/>
        </authorList>
    </citation>
    <scope>NUCLEOTIDE SEQUENCE [LARGE SCALE GENOMIC DNA]</scope>
    <source>
        <strain evidence="1 2">DSM 26407</strain>
    </source>
</reference>
<dbReference type="RefSeq" id="WP_281268271.1">
    <property type="nucleotide sequence ID" value="NZ_QPJY01000016.1"/>
</dbReference>
<evidence type="ECO:0000313" key="1">
    <source>
        <dbReference type="EMBL" id="RCX24749.1"/>
    </source>
</evidence>
<sequence>MKRRKPDLLFLLALIVGLGVVVTGYTQELMERPAPTVSASR</sequence>
<dbReference type="AlphaFoldDB" id="A0A369BSY5"/>
<dbReference type="Proteomes" id="UP000252707">
    <property type="component" value="Unassembled WGS sequence"/>
</dbReference>
<evidence type="ECO:0000313" key="2">
    <source>
        <dbReference type="Proteomes" id="UP000252707"/>
    </source>
</evidence>